<dbReference type="GO" id="GO:0016491">
    <property type="term" value="F:oxidoreductase activity"/>
    <property type="evidence" value="ECO:0007669"/>
    <property type="project" value="UniProtKB-KW"/>
</dbReference>
<dbReference type="PIRSF" id="PIRSF000103">
    <property type="entry name" value="HIBADH"/>
    <property type="match status" value="1"/>
</dbReference>
<keyword evidence="3" id="KW-0520">NAD</keyword>
<dbReference type="Gene3D" id="1.10.1040.10">
    <property type="entry name" value="N-(1-d-carboxylethyl)-l-norvaline Dehydrogenase, domain 2"/>
    <property type="match status" value="1"/>
</dbReference>
<dbReference type="GeneID" id="72461688"/>
<comment type="caution">
    <text evidence="7">The sequence shown here is derived from an EMBL/GenBank/DDBJ whole genome shotgun (WGS) entry which is preliminary data.</text>
</comment>
<dbReference type="Gene3D" id="3.40.50.720">
    <property type="entry name" value="NAD(P)-binding Rossmann-like Domain"/>
    <property type="match status" value="1"/>
</dbReference>
<feature type="active site" evidence="4">
    <location>
        <position position="170"/>
    </location>
</feature>
<dbReference type="InterPro" id="IPR006115">
    <property type="entry name" value="6PGDH_NADP-bd"/>
</dbReference>
<evidence type="ECO:0000256" key="4">
    <source>
        <dbReference type="PIRSR" id="PIRSR000103-1"/>
    </source>
</evidence>
<dbReference type="Proteomes" id="UP000295181">
    <property type="component" value="Unassembled WGS sequence"/>
</dbReference>
<dbReference type="InterPro" id="IPR036291">
    <property type="entry name" value="NAD(P)-bd_dom_sf"/>
</dbReference>
<evidence type="ECO:0000259" key="5">
    <source>
        <dbReference type="Pfam" id="PF03446"/>
    </source>
</evidence>
<keyword evidence="2" id="KW-0560">Oxidoreductase</keyword>
<dbReference type="PANTHER" id="PTHR43060">
    <property type="entry name" value="3-HYDROXYISOBUTYRATE DEHYDROGENASE-LIKE 1, MITOCHONDRIAL-RELATED"/>
    <property type="match status" value="1"/>
</dbReference>
<dbReference type="InterPro" id="IPR015815">
    <property type="entry name" value="HIBADH-related"/>
</dbReference>
<dbReference type="Pfam" id="PF14833">
    <property type="entry name" value="NAD_binding_11"/>
    <property type="match status" value="1"/>
</dbReference>
<name>A0A4R5NQG1_LENBU</name>
<feature type="domain" description="3-hydroxyisobutyrate dehydrogenase-like NAD-binding" evidence="6">
    <location>
        <begin position="164"/>
        <end position="284"/>
    </location>
</feature>
<dbReference type="EMBL" id="PUFP01000033">
    <property type="protein sequence ID" value="TDG78802.1"/>
    <property type="molecule type" value="Genomic_DNA"/>
</dbReference>
<evidence type="ECO:0000259" key="6">
    <source>
        <dbReference type="Pfam" id="PF14833"/>
    </source>
</evidence>
<accession>A0A4R5NQG1</accession>
<evidence type="ECO:0000256" key="2">
    <source>
        <dbReference type="ARBA" id="ARBA00023002"/>
    </source>
</evidence>
<organism evidence="7 8">
    <name type="scientific">Lentilactobacillus buchneri DSM 20057</name>
    <dbReference type="NCBI Taxonomy" id="1423728"/>
    <lineage>
        <taxon>Bacteria</taxon>
        <taxon>Bacillati</taxon>
        <taxon>Bacillota</taxon>
        <taxon>Bacilli</taxon>
        <taxon>Lactobacillales</taxon>
        <taxon>Lactobacillaceae</taxon>
        <taxon>Lentilactobacillus</taxon>
    </lineage>
</organism>
<dbReference type="AlphaFoldDB" id="A0A4R5NQG1"/>
<evidence type="ECO:0000256" key="3">
    <source>
        <dbReference type="ARBA" id="ARBA00023027"/>
    </source>
</evidence>
<dbReference type="InterPro" id="IPR013328">
    <property type="entry name" value="6PGD_dom2"/>
</dbReference>
<dbReference type="GO" id="GO:0051287">
    <property type="term" value="F:NAD binding"/>
    <property type="evidence" value="ECO:0007669"/>
    <property type="project" value="InterPro"/>
</dbReference>
<dbReference type="SUPFAM" id="SSF48179">
    <property type="entry name" value="6-phosphogluconate dehydrogenase C-terminal domain-like"/>
    <property type="match status" value="1"/>
</dbReference>
<evidence type="ECO:0008006" key="9">
    <source>
        <dbReference type="Google" id="ProtNLM"/>
    </source>
</evidence>
<dbReference type="RefSeq" id="WP_056938994.1">
    <property type="nucleotide sequence ID" value="NZ_AZDM01000020.1"/>
</dbReference>
<evidence type="ECO:0000256" key="1">
    <source>
        <dbReference type="ARBA" id="ARBA00009080"/>
    </source>
</evidence>
<gene>
    <name evidence="7" type="ORF">C5L32_000672</name>
</gene>
<dbReference type="SUPFAM" id="SSF51735">
    <property type="entry name" value="NAD(P)-binding Rossmann-fold domains"/>
    <property type="match status" value="1"/>
</dbReference>
<dbReference type="InterPro" id="IPR029154">
    <property type="entry name" value="HIBADH-like_NADP-bd"/>
</dbReference>
<dbReference type="PANTHER" id="PTHR43060:SF15">
    <property type="entry name" value="3-HYDROXYISOBUTYRATE DEHYDROGENASE-LIKE 1, MITOCHONDRIAL-RELATED"/>
    <property type="match status" value="1"/>
</dbReference>
<comment type="similarity">
    <text evidence="1">Belongs to the HIBADH-related family.</text>
</comment>
<dbReference type="InterPro" id="IPR008927">
    <property type="entry name" value="6-PGluconate_DH-like_C_sf"/>
</dbReference>
<sequence>MKIGFIGTGVMGTGMIKNLLKAGYDVTVYNRTKEHAEDALDAGATWLGTPAEVTKNSEVVITIVGFPKDVEQVYFGDDGILGVAHAGQTLIDMTTSSPSLAKKIAKAGEARDIGVLDAPVSGGDVGAANGTLTIMVGGSESTFEKSKPVLSAMGSTITRFGGAGQGQNAKMANQIMVAGTMTGMIESLEYAKHAGIDLSQMIRTINGGAAANWSMTNYGPRILQGDFQPGFAAKHFLKDLRIALDTADEMNINLPATKVARDLYEKMTDELHLGDLGTQGLLKVYEPDNI</sequence>
<dbReference type="Pfam" id="PF03446">
    <property type="entry name" value="NAD_binding_2"/>
    <property type="match status" value="1"/>
</dbReference>
<reference evidence="7 8" key="1">
    <citation type="journal article" date="2019" name="Appl. Microbiol. Biotechnol.">
        <title>Uncovering carbohydrate metabolism through a genotype-phenotype association study of 56 lactic acid bacteria genomes.</title>
        <authorList>
            <person name="Buron-Moles G."/>
            <person name="Chailyan A."/>
            <person name="Dolejs I."/>
            <person name="Forster J."/>
            <person name="Miks M.H."/>
        </authorList>
    </citation>
    <scope>NUCLEOTIDE SEQUENCE [LARGE SCALE GENOMIC DNA]</scope>
    <source>
        <strain evidence="7 8">ATCC 4005</strain>
    </source>
</reference>
<dbReference type="GO" id="GO:0050661">
    <property type="term" value="F:NADP binding"/>
    <property type="evidence" value="ECO:0007669"/>
    <property type="project" value="InterPro"/>
</dbReference>
<feature type="domain" description="6-phosphogluconate dehydrogenase NADP-binding" evidence="5">
    <location>
        <begin position="2"/>
        <end position="160"/>
    </location>
</feature>
<protein>
    <recommendedName>
        <fullName evidence="9">6-phosphogluconate dehydrogenase NADP-binding domain-containing protein</fullName>
    </recommendedName>
</protein>
<evidence type="ECO:0000313" key="7">
    <source>
        <dbReference type="EMBL" id="TDG78802.1"/>
    </source>
</evidence>
<proteinExistence type="inferred from homology"/>
<evidence type="ECO:0000313" key="8">
    <source>
        <dbReference type="Proteomes" id="UP000295181"/>
    </source>
</evidence>